<dbReference type="Proteomes" id="UP000734854">
    <property type="component" value="Unassembled WGS sequence"/>
</dbReference>
<dbReference type="EMBL" id="JACMSC010000012">
    <property type="protein sequence ID" value="KAG6495690.1"/>
    <property type="molecule type" value="Genomic_DNA"/>
</dbReference>
<sequence>MVNQRTCRDSFFKLCLTVLVMDGENLTELLAVNNAMLIAASGQHKRRRRLISKGLLFPEWVAAADRKLLAASDVKSDLMVSKDGSGNYKSIVKAVVASAKARGRSIASLYVASLGCPGPRVALLGCVGPHGAECSRAWQCVASLGCVWSSLAARGLAWPHVVGPGHAWPRVVAADHVCPCVAALGKPWPRVASPSRAWPA</sequence>
<accession>A0A8J5FVF9</accession>
<evidence type="ECO:0000313" key="2">
    <source>
        <dbReference type="Proteomes" id="UP000734854"/>
    </source>
</evidence>
<reference evidence="1 2" key="1">
    <citation type="submission" date="2020-08" db="EMBL/GenBank/DDBJ databases">
        <title>Plant Genome Project.</title>
        <authorList>
            <person name="Zhang R.-G."/>
        </authorList>
    </citation>
    <scope>NUCLEOTIDE SEQUENCE [LARGE SCALE GENOMIC DNA]</scope>
    <source>
        <tissue evidence="1">Rhizome</tissue>
    </source>
</reference>
<comment type="caution">
    <text evidence="1">The sequence shown here is derived from an EMBL/GenBank/DDBJ whole genome shotgun (WGS) entry which is preliminary data.</text>
</comment>
<name>A0A8J5FVF9_ZINOF</name>
<dbReference type="AlphaFoldDB" id="A0A8J5FVF9"/>
<evidence type="ECO:0000313" key="1">
    <source>
        <dbReference type="EMBL" id="KAG6495690.1"/>
    </source>
</evidence>
<keyword evidence="2" id="KW-1185">Reference proteome</keyword>
<organism evidence="1 2">
    <name type="scientific">Zingiber officinale</name>
    <name type="common">Ginger</name>
    <name type="synonym">Amomum zingiber</name>
    <dbReference type="NCBI Taxonomy" id="94328"/>
    <lineage>
        <taxon>Eukaryota</taxon>
        <taxon>Viridiplantae</taxon>
        <taxon>Streptophyta</taxon>
        <taxon>Embryophyta</taxon>
        <taxon>Tracheophyta</taxon>
        <taxon>Spermatophyta</taxon>
        <taxon>Magnoliopsida</taxon>
        <taxon>Liliopsida</taxon>
        <taxon>Zingiberales</taxon>
        <taxon>Zingiberaceae</taxon>
        <taxon>Zingiber</taxon>
    </lineage>
</organism>
<protein>
    <submittedName>
        <fullName evidence="1">Uncharacterized protein</fullName>
    </submittedName>
</protein>
<gene>
    <name evidence="1" type="ORF">ZIOFF_043516</name>
</gene>
<proteinExistence type="predicted"/>